<dbReference type="EMBL" id="CM037621">
    <property type="protein sequence ID" value="KAH8001218.1"/>
    <property type="molecule type" value="Genomic_DNA"/>
</dbReference>
<sequence>MGPTQAYNSQFMNQPGPRGPTSMPGSMNPATMGAGMTPSNMSGPPMGMNQPRPPGMSPFNHGQRMPQQAYPGPRPQSLPMQGMKRPYPGEVSSGRIPSGSSANENGHRLCEAGV</sequence>
<name>A0ACB8F7S1_9SAUR</name>
<accession>A0ACB8F7S1</accession>
<dbReference type="Proteomes" id="UP000827872">
    <property type="component" value="Linkage Group LG08"/>
</dbReference>
<organism evidence="1 2">
    <name type="scientific">Sphaerodactylus townsendi</name>
    <dbReference type="NCBI Taxonomy" id="933632"/>
    <lineage>
        <taxon>Eukaryota</taxon>
        <taxon>Metazoa</taxon>
        <taxon>Chordata</taxon>
        <taxon>Craniata</taxon>
        <taxon>Vertebrata</taxon>
        <taxon>Euteleostomi</taxon>
        <taxon>Lepidosauria</taxon>
        <taxon>Squamata</taxon>
        <taxon>Bifurcata</taxon>
        <taxon>Gekkota</taxon>
        <taxon>Sphaerodactylidae</taxon>
        <taxon>Sphaerodactylus</taxon>
    </lineage>
</organism>
<reference evidence="1" key="1">
    <citation type="submission" date="2021-08" db="EMBL/GenBank/DDBJ databases">
        <title>The first chromosome-level gecko genome reveals the dynamic sex chromosomes of Neotropical dwarf geckos (Sphaerodactylidae: Sphaerodactylus).</title>
        <authorList>
            <person name="Pinto B.J."/>
            <person name="Keating S.E."/>
            <person name="Gamble T."/>
        </authorList>
    </citation>
    <scope>NUCLEOTIDE SEQUENCE</scope>
    <source>
        <strain evidence="1">TG3544</strain>
    </source>
</reference>
<gene>
    <name evidence="1" type="primary">ZMIZ1_2</name>
    <name evidence="1" type="ORF">K3G42_002329</name>
</gene>
<protein>
    <submittedName>
        <fullName evidence="1">Zinc finger MIZ domain-containing protein 1</fullName>
    </submittedName>
</protein>
<proteinExistence type="predicted"/>
<keyword evidence="2" id="KW-1185">Reference proteome</keyword>
<comment type="caution">
    <text evidence="1">The sequence shown here is derived from an EMBL/GenBank/DDBJ whole genome shotgun (WGS) entry which is preliminary data.</text>
</comment>
<evidence type="ECO:0000313" key="2">
    <source>
        <dbReference type="Proteomes" id="UP000827872"/>
    </source>
</evidence>
<evidence type="ECO:0000313" key="1">
    <source>
        <dbReference type="EMBL" id="KAH8001218.1"/>
    </source>
</evidence>